<evidence type="ECO:0000256" key="1">
    <source>
        <dbReference type="SAM" id="MobiDB-lite"/>
    </source>
</evidence>
<feature type="compositionally biased region" description="Polar residues" evidence="1">
    <location>
        <begin position="414"/>
        <end position="428"/>
    </location>
</feature>
<feature type="compositionally biased region" description="Gly residues" evidence="1">
    <location>
        <begin position="227"/>
        <end position="238"/>
    </location>
</feature>
<sequence length="1098" mass="117956">MHAKSDSGVSELSNWSSHEKSPTSPSRYSTTATTHVTTTYVHTQPHIPTALLISPHPHSMPPKPLSPVPGQVSPRPLIREEMDSSHHMVGLCGPSSDLGLPDVTKRSLEGDLSIMDTTFSGRHTPETASQPPQPAGDITRGPDLTNSMFHHHHQQVRYDTGIMSEKESLIRQDFNQQMAASRERERERNLVSSVPGAAAIGLDSLQRNSANYTTICGYSTETRDRSGGGGGGGDGSGSGLSSPYLPASRSSTLENGSRAPPQPVPHYARDIKSKVGSLAGPGSDSDDSTNNYNRNTRGEPHYGQYYGGPVGGSASHRGSRDSLPYGAGGPYDPRSSQDRHFLINSHYGLISNSNTPSLGGRDFHDSQARKQSYYDGKFTVYGPPGGISSYTPNKFACYENPSYLVTEPGELKWGQQQQQPPMYSSRRSQSPEKHDSLTGNLRNMQNILVSAGASAPGGGVPPTGKYDPGYISGPYARPPGPTYDLPPHQGEYPAMAVPAISHQTPYGPDSGMMASMGPSAHEMPYEMRGYSHTSSTGDINVNPYLHSRAGYLSIGGNGTPESHSDGSASRGSAASSYTGGGGVGGGSMKKQKKPKRSGSLKSAMNTVGNWIQQDLHLSLPRKERSRSLPQSGDDEQPDIQKGHSVPKLVTPPTAPTAPGSGGGPPPSASSTTRKKKRHSLSIVSNISGLLLKARKWSSQSEDSEASENEHLRSKHHRPKTALDSSSLSARGGRGHSSRHTTLGVSRSTPGSRGGRSYEASESDQSETNLFPRVKPPSRRTMSEGSGTETESELDKLPDLAQGLFQTIGEAKKSSASDEEQAASPYKSPSGTNGDGIKFPASTGEFAASRAVGKYRQRQAANEARANSIPPQRPPPPKHAPSIDINEPSPDNKEEDNVVFEEMKESGSPSTPPKKEQQFGGNGDNGEIEPYSETQTLEMEDEDGNKAPTRTPSKEEEFHFEPSPKFEHHLSSTEAELIASEQLKYEELELKAKEFENELFPLCPSLSQVDDDYDEPSEMVVVVCERSSRENDIIIEQDTSQIMSVEAVPTVTKEVHIRDSVEILPISPNEDDILAAAPAPTVTFMATATITIHIRSGTG</sequence>
<dbReference type="STRING" id="48709.A0A1D2MX91"/>
<feature type="compositionally biased region" description="Polar residues" evidence="1">
    <location>
        <begin position="599"/>
        <end position="612"/>
    </location>
</feature>
<feature type="compositionally biased region" description="Low complexity" evidence="1">
    <location>
        <begin position="857"/>
        <end position="866"/>
    </location>
</feature>
<evidence type="ECO:0000313" key="3">
    <source>
        <dbReference type="Proteomes" id="UP000094527"/>
    </source>
</evidence>
<feature type="region of interest" description="Disordered" evidence="1">
    <location>
        <begin position="219"/>
        <end position="338"/>
    </location>
</feature>
<feature type="compositionally biased region" description="Basic and acidic residues" evidence="1">
    <location>
        <begin position="889"/>
        <end position="904"/>
    </location>
</feature>
<feature type="region of interest" description="Disordered" evidence="1">
    <location>
        <begin position="118"/>
        <end position="145"/>
    </location>
</feature>
<dbReference type="Proteomes" id="UP000094527">
    <property type="component" value="Unassembled WGS sequence"/>
</dbReference>
<protein>
    <submittedName>
        <fullName evidence="2">Uncharacterized protein</fullName>
    </submittedName>
</protein>
<name>A0A1D2MX91_ORCCI</name>
<feature type="compositionally biased region" description="Polar residues" evidence="1">
    <location>
        <begin position="7"/>
        <end position="29"/>
    </location>
</feature>
<accession>A0A1D2MX91</accession>
<feature type="compositionally biased region" description="Polar residues" evidence="1">
    <location>
        <begin position="118"/>
        <end position="130"/>
    </location>
</feature>
<feature type="compositionally biased region" description="Low complexity" evidence="1">
    <location>
        <begin position="743"/>
        <end position="756"/>
    </location>
</feature>
<feature type="compositionally biased region" description="Gly residues" evidence="1">
    <location>
        <begin position="578"/>
        <end position="587"/>
    </location>
</feature>
<proteinExistence type="predicted"/>
<organism evidence="2 3">
    <name type="scientific">Orchesella cincta</name>
    <name type="common">Springtail</name>
    <name type="synonym">Podura cincta</name>
    <dbReference type="NCBI Taxonomy" id="48709"/>
    <lineage>
        <taxon>Eukaryota</taxon>
        <taxon>Metazoa</taxon>
        <taxon>Ecdysozoa</taxon>
        <taxon>Arthropoda</taxon>
        <taxon>Hexapoda</taxon>
        <taxon>Collembola</taxon>
        <taxon>Entomobryomorpha</taxon>
        <taxon>Entomobryoidea</taxon>
        <taxon>Orchesellidae</taxon>
        <taxon>Orchesellinae</taxon>
        <taxon>Orchesella</taxon>
    </lineage>
</organism>
<feature type="region of interest" description="Disordered" evidence="1">
    <location>
        <begin position="555"/>
        <end position="955"/>
    </location>
</feature>
<comment type="caution">
    <text evidence="2">The sequence shown here is derived from an EMBL/GenBank/DDBJ whole genome shotgun (WGS) entry which is preliminary data.</text>
</comment>
<keyword evidence="3" id="KW-1185">Reference proteome</keyword>
<reference evidence="2 3" key="1">
    <citation type="journal article" date="2016" name="Genome Biol. Evol.">
        <title>Gene Family Evolution Reflects Adaptation to Soil Environmental Stressors in the Genome of the Collembolan Orchesella cincta.</title>
        <authorList>
            <person name="Faddeeva-Vakhrusheva A."/>
            <person name="Derks M.F."/>
            <person name="Anvar S.Y."/>
            <person name="Agamennone V."/>
            <person name="Suring W."/>
            <person name="Smit S."/>
            <person name="van Straalen N.M."/>
            <person name="Roelofs D."/>
        </authorList>
    </citation>
    <scope>NUCLEOTIDE SEQUENCE [LARGE SCALE GENOMIC DNA]</scope>
    <source>
        <tissue evidence="2">Mixed pool</tissue>
    </source>
</reference>
<gene>
    <name evidence="2" type="ORF">Ocin01_09115</name>
</gene>
<dbReference type="AlphaFoldDB" id="A0A1D2MX91"/>
<feature type="region of interest" description="Disordered" evidence="1">
    <location>
        <begin position="1"/>
        <end position="31"/>
    </location>
</feature>
<evidence type="ECO:0000313" key="2">
    <source>
        <dbReference type="EMBL" id="ODM97561.1"/>
    </source>
</evidence>
<feature type="compositionally biased region" description="Basic residues" evidence="1">
    <location>
        <begin position="589"/>
        <end position="598"/>
    </location>
</feature>
<dbReference type="EMBL" id="LJIJ01000431">
    <property type="protein sequence ID" value="ODM97561.1"/>
    <property type="molecule type" value="Genomic_DNA"/>
</dbReference>
<feature type="region of interest" description="Disordered" evidence="1">
    <location>
        <begin position="413"/>
        <end position="438"/>
    </location>
</feature>
<feature type="compositionally biased region" description="Low complexity" evidence="1">
    <location>
        <begin position="565"/>
        <end position="577"/>
    </location>
</feature>
<feature type="region of interest" description="Disordered" evidence="1">
    <location>
        <begin position="174"/>
        <end position="193"/>
    </location>
</feature>